<dbReference type="HOGENOM" id="CLU_1912369_0_0_2"/>
<dbReference type="Gene3D" id="3.40.50.10480">
    <property type="entry name" value="Probable brix-domain ribosomal biogenesis protein"/>
    <property type="match status" value="1"/>
</dbReference>
<dbReference type="RefSeq" id="WP_013328907.1">
    <property type="nucleotide sequence ID" value="NC_014507.1"/>
</dbReference>
<organism evidence="1 2">
    <name type="scientific">Methanolacinia petrolearia (strain DSM 11571 / OCM 486 / SEBR 4847)</name>
    <name type="common">Methanoplanus petrolearius</name>
    <dbReference type="NCBI Taxonomy" id="679926"/>
    <lineage>
        <taxon>Archaea</taxon>
        <taxon>Methanobacteriati</taxon>
        <taxon>Methanobacteriota</taxon>
        <taxon>Stenosarchaea group</taxon>
        <taxon>Methanomicrobia</taxon>
        <taxon>Methanomicrobiales</taxon>
        <taxon>Methanomicrobiaceae</taxon>
        <taxon>Methanolacinia</taxon>
    </lineage>
</organism>
<name>E1RK06_METP4</name>
<dbReference type="GeneID" id="9743422"/>
<dbReference type="KEGG" id="mpi:Mpet_0962"/>
<accession>E1RK06</accession>
<dbReference type="STRING" id="679926.Mpet_0962"/>
<dbReference type="Proteomes" id="UP000006565">
    <property type="component" value="Chromosome"/>
</dbReference>
<dbReference type="AlphaFoldDB" id="E1RK06"/>
<sequence length="133" mass="14755">MEVTTSRKPAPFLRTFSKDLAFALGGHYTPRGKSGLGEITGIDSVVLVVSKQKHSYLIEIFEEGEPVEGIPVSNFQVVEREDEIVRGFQVGNQTVYDNLKQYLNVSKAECGDSTAVFDGAQRRRYVLTLKNAV</sequence>
<gene>
    <name evidence="1" type="ordered locus">Mpet_0962</name>
</gene>
<proteinExistence type="predicted"/>
<reference evidence="1 2" key="1">
    <citation type="journal article" date="2010" name="Stand. Genomic Sci.">
        <title>Complete genome sequence of Methanoplanus petrolearius type strain (SEBR 4847).</title>
        <authorList>
            <person name="Brambilla E."/>
            <person name="Djao O.D."/>
            <person name="Daligault H."/>
            <person name="Lapidus A."/>
            <person name="Lucas S."/>
            <person name="Hammon N."/>
            <person name="Nolan M."/>
            <person name="Tice H."/>
            <person name="Cheng J.F."/>
            <person name="Han C."/>
            <person name="Tapia R."/>
            <person name="Goodwin L."/>
            <person name="Pitluck S."/>
            <person name="Liolios K."/>
            <person name="Ivanova N."/>
            <person name="Mavromatis K."/>
            <person name="Mikhailova N."/>
            <person name="Pati A."/>
            <person name="Chen A."/>
            <person name="Palaniappan K."/>
            <person name="Land M."/>
            <person name="Hauser L."/>
            <person name="Chang Y.J."/>
            <person name="Jeffries C.D."/>
            <person name="Rohde M."/>
            <person name="Spring S."/>
            <person name="Sikorski J."/>
            <person name="Goker M."/>
            <person name="Woyke T."/>
            <person name="Bristow J."/>
            <person name="Eisen J.A."/>
            <person name="Markowitz V."/>
            <person name="Hugenholtz P."/>
            <person name="Kyrpides N.C."/>
            <person name="Klenk H.P."/>
        </authorList>
    </citation>
    <scope>NUCLEOTIDE SEQUENCE [LARGE SCALE GENOMIC DNA]</scope>
    <source>
        <strain evidence="2">DSM 11571 / OCM 486 / SEBR 4847</strain>
    </source>
</reference>
<dbReference type="OrthoDB" id="117530at2157"/>
<dbReference type="eggNOG" id="arCOG03247">
    <property type="taxonomic scope" value="Archaea"/>
</dbReference>
<evidence type="ECO:0000313" key="1">
    <source>
        <dbReference type="EMBL" id="ADN35729.1"/>
    </source>
</evidence>
<keyword evidence="2" id="KW-1185">Reference proteome</keyword>
<protein>
    <submittedName>
        <fullName evidence="1">Uncharacterized protein</fullName>
    </submittedName>
</protein>
<dbReference type="SUPFAM" id="SSF52954">
    <property type="entry name" value="Class II aaRS ABD-related"/>
    <property type="match status" value="1"/>
</dbReference>
<dbReference type="EMBL" id="CP002117">
    <property type="protein sequence ID" value="ADN35729.1"/>
    <property type="molecule type" value="Genomic_DNA"/>
</dbReference>
<evidence type="ECO:0000313" key="2">
    <source>
        <dbReference type="Proteomes" id="UP000006565"/>
    </source>
</evidence>